<feature type="compositionally biased region" description="Basic and acidic residues" evidence="2">
    <location>
        <begin position="47"/>
        <end position="58"/>
    </location>
</feature>
<comment type="caution">
    <text evidence="4">The sequence shown here is derived from an EMBL/GenBank/DDBJ whole genome shotgun (WGS) entry which is preliminary data.</text>
</comment>
<reference evidence="4" key="2">
    <citation type="submission" date="2023-06" db="EMBL/GenBank/DDBJ databases">
        <authorList>
            <person name="Swenson N.G."/>
            <person name="Wegrzyn J.L."/>
            <person name="Mcevoy S.L."/>
        </authorList>
    </citation>
    <scope>NUCLEOTIDE SEQUENCE</scope>
    <source>
        <strain evidence="4">NS2018</strain>
        <tissue evidence="4">Leaf</tissue>
    </source>
</reference>
<dbReference type="AlphaFoldDB" id="A0AA39VP71"/>
<dbReference type="PROSITE" id="PS50158">
    <property type="entry name" value="ZF_CCHC"/>
    <property type="match status" value="1"/>
</dbReference>
<feature type="region of interest" description="Disordered" evidence="2">
    <location>
        <begin position="154"/>
        <end position="192"/>
    </location>
</feature>
<protein>
    <recommendedName>
        <fullName evidence="3">CCHC-type domain-containing protein</fullName>
    </recommendedName>
</protein>
<dbReference type="EMBL" id="JAUESC010000382">
    <property type="protein sequence ID" value="KAK0586571.1"/>
    <property type="molecule type" value="Genomic_DNA"/>
</dbReference>
<evidence type="ECO:0000313" key="5">
    <source>
        <dbReference type="Proteomes" id="UP001168877"/>
    </source>
</evidence>
<feature type="compositionally biased region" description="Polar residues" evidence="2">
    <location>
        <begin position="1"/>
        <end position="18"/>
    </location>
</feature>
<dbReference type="Proteomes" id="UP001168877">
    <property type="component" value="Unassembled WGS sequence"/>
</dbReference>
<feature type="compositionally biased region" description="Basic residues" evidence="2">
    <location>
        <begin position="114"/>
        <end position="123"/>
    </location>
</feature>
<evidence type="ECO:0000256" key="1">
    <source>
        <dbReference type="PROSITE-ProRule" id="PRU00047"/>
    </source>
</evidence>
<proteinExistence type="predicted"/>
<reference evidence="4" key="1">
    <citation type="journal article" date="2022" name="Plant J.">
        <title>Strategies of tolerance reflected in two North American maple genomes.</title>
        <authorList>
            <person name="McEvoy S.L."/>
            <person name="Sezen U.U."/>
            <person name="Trouern-Trend A."/>
            <person name="McMahon S.M."/>
            <person name="Schaberg P.G."/>
            <person name="Yang J."/>
            <person name="Wegrzyn J.L."/>
            <person name="Swenson N.G."/>
        </authorList>
    </citation>
    <scope>NUCLEOTIDE SEQUENCE</scope>
    <source>
        <strain evidence="4">NS2018</strain>
    </source>
</reference>
<feature type="domain" description="CCHC-type" evidence="3">
    <location>
        <begin position="146"/>
        <end position="159"/>
    </location>
</feature>
<dbReference type="InterPro" id="IPR001878">
    <property type="entry name" value="Znf_CCHC"/>
</dbReference>
<dbReference type="GO" id="GO:0003676">
    <property type="term" value="F:nucleic acid binding"/>
    <property type="evidence" value="ECO:0007669"/>
    <property type="project" value="InterPro"/>
</dbReference>
<gene>
    <name evidence="4" type="ORF">LWI29_009067</name>
</gene>
<keyword evidence="1" id="KW-0863">Zinc-finger</keyword>
<feature type="compositionally biased region" description="Basic and acidic residues" evidence="2">
    <location>
        <begin position="154"/>
        <end position="164"/>
    </location>
</feature>
<evidence type="ECO:0000313" key="4">
    <source>
        <dbReference type="EMBL" id="KAK0586571.1"/>
    </source>
</evidence>
<accession>A0AA39VP71</accession>
<feature type="compositionally biased region" description="Acidic residues" evidence="2">
    <location>
        <begin position="68"/>
        <end position="102"/>
    </location>
</feature>
<evidence type="ECO:0000259" key="3">
    <source>
        <dbReference type="PROSITE" id="PS50158"/>
    </source>
</evidence>
<dbReference type="GO" id="GO:0008270">
    <property type="term" value="F:zinc ion binding"/>
    <property type="evidence" value="ECO:0007669"/>
    <property type="project" value="UniProtKB-KW"/>
</dbReference>
<evidence type="ECO:0000256" key="2">
    <source>
        <dbReference type="SAM" id="MobiDB-lite"/>
    </source>
</evidence>
<feature type="region of interest" description="Disordered" evidence="2">
    <location>
        <begin position="1"/>
        <end position="125"/>
    </location>
</feature>
<organism evidence="4 5">
    <name type="scientific">Acer saccharum</name>
    <name type="common">Sugar maple</name>
    <dbReference type="NCBI Taxonomy" id="4024"/>
    <lineage>
        <taxon>Eukaryota</taxon>
        <taxon>Viridiplantae</taxon>
        <taxon>Streptophyta</taxon>
        <taxon>Embryophyta</taxon>
        <taxon>Tracheophyta</taxon>
        <taxon>Spermatophyta</taxon>
        <taxon>Magnoliopsida</taxon>
        <taxon>eudicotyledons</taxon>
        <taxon>Gunneridae</taxon>
        <taxon>Pentapetalae</taxon>
        <taxon>rosids</taxon>
        <taxon>malvids</taxon>
        <taxon>Sapindales</taxon>
        <taxon>Sapindaceae</taxon>
        <taxon>Hippocastanoideae</taxon>
        <taxon>Acereae</taxon>
        <taxon>Acer</taxon>
    </lineage>
</organism>
<keyword evidence="1" id="KW-0479">Metal-binding</keyword>
<keyword evidence="5" id="KW-1185">Reference proteome</keyword>
<sequence length="192" mass="20634">MSASFNSVAVTPITSSHGTAIVDGPPDVELHGPSDVNWADNVVHARVNKEASNKDNGKHVLKKGQGEGEPESEAEGQAEVEVDDQGEGEAEGEAEGQVEESNEAPMECPDFRKQRGKPKKKRNLQLDEVRIGNTTKLRRNYIVVTCRKCGKEGHNRVTCDRKGGGTDSVTTTKDESQSVEGSQPDGGSQAEH</sequence>
<keyword evidence="1" id="KW-0862">Zinc</keyword>
<name>A0AA39VP71_ACESA</name>